<evidence type="ECO:0000313" key="3">
    <source>
        <dbReference type="EMBL" id="OVA09632.1"/>
    </source>
</evidence>
<dbReference type="InterPro" id="IPR025261">
    <property type="entry name" value="Atos-like_cons_dom"/>
</dbReference>
<dbReference type="OrthoDB" id="8625101at2759"/>
<evidence type="ECO:0000259" key="2">
    <source>
        <dbReference type="SMART" id="SM01177"/>
    </source>
</evidence>
<sequence length="777" mass="85753">MGLPQVAPTKFGDEVAASVSTFVQTLPQFTGSSNCDLDRNHGANMGDRIAGDFPCSSIADFQSKTTLEVRKGPYALSKCKSSANDASNIQRLWSGYKDKSCCLTPKVGRNIHHPVSRIVGFESDESDFFANGVKGRIQGNVHSSTAAGITNNETESHGPLVRKRLLSPLNGMLCPNRFDDDPLDIVRGDYQFDPYGLSDKVKVSMSQDHKKANIGSTKTPIRSTSSCPRWDNMLDRTSCTASVFLTDGPLLDHEHCPSLPELDPYGESQVRSQTGAISITPKKLISPPVSLSPLGPKFSERMKTGGICRHLRKGINGEYITSKNIGKSIDGAVSGIIFSQEEEELKMRSESFQDYDVLHRDIYPCTPESTNDVGRYWTPESAPTPQCIKMIRSLTVRRSLVGSFEESLLSGRLSSGKVSQSIDGFLAVLNVTGGSFSPPSQKLPFSVTSVHGDSYLLYYASVDLAGNLPSNKCKGSKLKRSLSNNDSQAVKSRLRIPMKGRIQLVLSNPERTPLHTFFCNYDLSDMPTGTKTFLRQKVTLASSKGGSRDLDVKSDPKSTPVSKQCHPINPCREIANSSGVVDFVNTMKSTNQSSKVIRNERSHFMGCVYSGKIQQYAQPDQSQHEGEMNPLFFSPGDYLAQPNGFGLAPSTDAIKELNSSECENTDEVYRPMEKCEETNRKSPHSSINESTSGVLRYALHLRFLCPSKKCSKSMQRCKSDPLSIPETNSLDSGGERRFYLYNDLRVVFPQRHSDSDEGKLNTEYHFPEDPKYFDISN</sequence>
<dbReference type="Pfam" id="PF13889">
    <property type="entry name" value="Chromosome_seg"/>
    <property type="match status" value="1"/>
</dbReference>
<accession>A0A200QGQ7</accession>
<proteinExistence type="predicted"/>
<gene>
    <name evidence="3" type="ORF">BVC80_9101g163</name>
</gene>
<dbReference type="PANTHER" id="PTHR13199">
    <property type="entry name" value="GH03947P"/>
    <property type="match status" value="1"/>
</dbReference>
<evidence type="ECO:0000256" key="1">
    <source>
        <dbReference type="SAM" id="MobiDB-lite"/>
    </source>
</evidence>
<dbReference type="PANTHER" id="PTHR13199:SF11">
    <property type="entry name" value="PROTEIN ATOSSA"/>
    <property type="match status" value="1"/>
</dbReference>
<feature type="compositionally biased region" description="Basic and acidic residues" evidence="1">
    <location>
        <begin position="546"/>
        <end position="556"/>
    </location>
</feature>
<dbReference type="Pfam" id="PF13915">
    <property type="entry name" value="DUF4210"/>
    <property type="match status" value="1"/>
</dbReference>
<dbReference type="Proteomes" id="UP000195402">
    <property type="component" value="Unassembled WGS sequence"/>
</dbReference>
<dbReference type="SMART" id="SM01177">
    <property type="entry name" value="DUF4210"/>
    <property type="match status" value="1"/>
</dbReference>
<feature type="domain" description="Atos-like conserved" evidence="2">
    <location>
        <begin position="400"/>
        <end position="459"/>
    </location>
</feature>
<evidence type="ECO:0000313" key="4">
    <source>
        <dbReference type="Proteomes" id="UP000195402"/>
    </source>
</evidence>
<dbReference type="InParanoid" id="A0A200QGQ7"/>
<dbReference type="FunCoup" id="A0A200QGQ7">
    <property type="interactions" value="1068"/>
</dbReference>
<dbReference type="AlphaFoldDB" id="A0A200QGQ7"/>
<name>A0A200QGQ7_MACCD</name>
<protein>
    <recommendedName>
        <fullName evidence="2">Atos-like conserved domain-containing protein</fullName>
    </recommendedName>
</protein>
<reference evidence="3 4" key="1">
    <citation type="journal article" date="2017" name="Mol. Plant">
        <title>The Genome of Medicinal Plant Macleaya cordata Provides New Insights into Benzylisoquinoline Alkaloids Metabolism.</title>
        <authorList>
            <person name="Liu X."/>
            <person name="Liu Y."/>
            <person name="Huang P."/>
            <person name="Ma Y."/>
            <person name="Qing Z."/>
            <person name="Tang Q."/>
            <person name="Cao H."/>
            <person name="Cheng P."/>
            <person name="Zheng Y."/>
            <person name="Yuan Z."/>
            <person name="Zhou Y."/>
            <person name="Liu J."/>
            <person name="Tang Z."/>
            <person name="Zhuo Y."/>
            <person name="Zhang Y."/>
            <person name="Yu L."/>
            <person name="Huang J."/>
            <person name="Yang P."/>
            <person name="Peng Q."/>
            <person name="Zhang J."/>
            <person name="Jiang W."/>
            <person name="Zhang Z."/>
            <person name="Lin K."/>
            <person name="Ro D.K."/>
            <person name="Chen X."/>
            <person name="Xiong X."/>
            <person name="Shang Y."/>
            <person name="Huang S."/>
            <person name="Zeng J."/>
        </authorList>
    </citation>
    <scope>NUCLEOTIDE SEQUENCE [LARGE SCALE GENOMIC DNA]</scope>
    <source>
        <strain evidence="4">cv. BLH2017</strain>
        <tissue evidence="3">Root</tissue>
    </source>
</reference>
<dbReference type="InterPro" id="IPR033473">
    <property type="entry name" value="Atos-like_C"/>
</dbReference>
<dbReference type="OMA" id="SNRASPC"/>
<keyword evidence="4" id="KW-1185">Reference proteome</keyword>
<comment type="caution">
    <text evidence="3">The sequence shown here is derived from an EMBL/GenBank/DDBJ whole genome shotgun (WGS) entry which is preliminary data.</text>
</comment>
<organism evidence="3 4">
    <name type="scientific">Macleaya cordata</name>
    <name type="common">Five-seeded plume-poppy</name>
    <name type="synonym">Bocconia cordata</name>
    <dbReference type="NCBI Taxonomy" id="56857"/>
    <lineage>
        <taxon>Eukaryota</taxon>
        <taxon>Viridiplantae</taxon>
        <taxon>Streptophyta</taxon>
        <taxon>Embryophyta</taxon>
        <taxon>Tracheophyta</taxon>
        <taxon>Spermatophyta</taxon>
        <taxon>Magnoliopsida</taxon>
        <taxon>Ranunculales</taxon>
        <taxon>Papaveraceae</taxon>
        <taxon>Papaveroideae</taxon>
        <taxon>Macleaya</taxon>
    </lineage>
</organism>
<dbReference type="InterPro" id="IPR051506">
    <property type="entry name" value="ATOS_Transcription_Regulators"/>
</dbReference>
<dbReference type="EMBL" id="MVGT01002051">
    <property type="protein sequence ID" value="OVA09632.1"/>
    <property type="molecule type" value="Genomic_DNA"/>
</dbReference>
<feature type="region of interest" description="Disordered" evidence="1">
    <location>
        <begin position="544"/>
        <end position="568"/>
    </location>
</feature>